<evidence type="ECO:0000256" key="6">
    <source>
        <dbReference type="SAM" id="Phobius"/>
    </source>
</evidence>
<dbReference type="OrthoDB" id="440325at2759"/>
<keyword evidence="2 5" id="KW-0560">Oxidoreductase</keyword>
<dbReference type="Gene3D" id="3.40.309.10">
    <property type="entry name" value="Aldehyde Dehydrogenase, Chain A, domain 2"/>
    <property type="match status" value="2"/>
</dbReference>
<keyword evidence="3" id="KW-0520">NAD</keyword>
<keyword evidence="9" id="KW-1185">Reference proteome</keyword>
<dbReference type="PANTHER" id="PTHR43570">
    <property type="entry name" value="ALDEHYDE DEHYDROGENASE"/>
    <property type="match status" value="1"/>
</dbReference>
<dbReference type="FunFam" id="3.40.309.10:FF:000003">
    <property type="entry name" value="Aldehyde dehydrogenase"/>
    <property type="match status" value="1"/>
</dbReference>
<evidence type="ECO:0000256" key="3">
    <source>
        <dbReference type="ARBA" id="ARBA00023027"/>
    </source>
</evidence>
<dbReference type="InterPro" id="IPR016160">
    <property type="entry name" value="Ald_DH_CS_CYS"/>
</dbReference>
<dbReference type="SUPFAM" id="SSF53720">
    <property type="entry name" value="ALDH-like"/>
    <property type="match status" value="2"/>
</dbReference>
<dbReference type="AlphaFoldDB" id="A0A7R8UBY6"/>
<dbReference type="InterPro" id="IPR029510">
    <property type="entry name" value="Ald_DH_CS_GLU"/>
</dbReference>
<dbReference type="InterPro" id="IPR016161">
    <property type="entry name" value="Ald_DH/histidinol_DH"/>
</dbReference>
<dbReference type="CDD" id="cd07132">
    <property type="entry name" value="ALDH_F3AB"/>
    <property type="match status" value="1"/>
</dbReference>
<evidence type="ECO:0000256" key="1">
    <source>
        <dbReference type="ARBA" id="ARBA00009986"/>
    </source>
</evidence>
<dbReference type="GO" id="GO:0004029">
    <property type="term" value="F:aldehyde dehydrogenase (NAD+) activity"/>
    <property type="evidence" value="ECO:0007669"/>
    <property type="project" value="TreeGrafter"/>
</dbReference>
<dbReference type="Proteomes" id="UP000594454">
    <property type="component" value="Chromosome 1"/>
</dbReference>
<proteinExistence type="inferred from homology"/>
<dbReference type="InterPro" id="IPR016163">
    <property type="entry name" value="Ald_DH_C"/>
</dbReference>
<evidence type="ECO:0000313" key="9">
    <source>
        <dbReference type="Proteomes" id="UP000594454"/>
    </source>
</evidence>
<dbReference type="InterPro" id="IPR015590">
    <property type="entry name" value="Aldehyde_DH_dom"/>
</dbReference>
<protein>
    <recommendedName>
        <fullName evidence="7">Aldehyde dehydrogenase domain-containing protein</fullName>
    </recommendedName>
</protein>
<organism evidence="8 9">
    <name type="scientific">Hermetia illucens</name>
    <name type="common">Black soldier fly</name>
    <dbReference type="NCBI Taxonomy" id="343691"/>
    <lineage>
        <taxon>Eukaryota</taxon>
        <taxon>Metazoa</taxon>
        <taxon>Ecdysozoa</taxon>
        <taxon>Arthropoda</taxon>
        <taxon>Hexapoda</taxon>
        <taxon>Insecta</taxon>
        <taxon>Pterygota</taxon>
        <taxon>Neoptera</taxon>
        <taxon>Endopterygota</taxon>
        <taxon>Diptera</taxon>
        <taxon>Brachycera</taxon>
        <taxon>Stratiomyomorpha</taxon>
        <taxon>Stratiomyidae</taxon>
        <taxon>Hermetiinae</taxon>
        <taxon>Hermetia</taxon>
    </lineage>
</organism>
<dbReference type="Pfam" id="PF00171">
    <property type="entry name" value="Aldedh"/>
    <property type="match status" value="1"/>
</dbReference>
<gene>
    <name evidence="8" type="ORF">HERILL_LOCUS493</name>
</gene>
<dbReference type="EMBL" id="LR899009">
    <property type="protein sequence ID" value="CAD7077119.1"/>
    <property type="molecule type" value="Genomic_DNA"/>
</dbReference>
<dbReference type="InterPro" id="IPR016162">
    <property type="entry name" value="Ald_DH_N"/>
</dbReference>
<evidence type="ECO:0000259" key="7">
    <source>
        <dbReference type="Pfam" id="PF00171"/>
    </source>
</evidence>
<name>A0A7R8UBY6_HERIL</name>
<comment type="similarity">
    <text evidence="1 5">Belongs to the aldehyde dehydrogenase family.</text>
</comment>
<dbReference type="PANTHER" id="PTHR43570:SF16">
    <property type="entry name" value="ALDEHYDE DEHYDROGENASE TYPE III, ISOFORM Q"/>
    <property type="match status" value="1"/>
</dbReference>
<feature type="domain" description="Aldehyde dehydrogenase" evidence="7">
    <location>
        <begin position="78"/>
        <end position="476"/>
    </location>
</feature>
<dbReference type="FunCoup" id="A0A7R8UBY6">
    <property type="interactions" value="557"/>
</dbReference>
<feature type="active site" evidence="4">
    <location>
        <position position="289"/>
    </location>
</feature>
<keyword evidence="6" id="KW-0472">Membrane</keyword>
<evidence type="ECO:0000256" key="5">
    <source>
        <dbReference type="RuleBase" id="RU003345"/>
    </source>
</evidence>
<evidence type="ECO:0000256" key="4">
    <source>
        <dbReference type="PROSITE-ProRule" id="PRU10007"/>
    </source>
</evidence>
<dbReference type="PROSITE" id="PS00687">
    <property type="entry name" value="ALDEHYDE_DEHYDR_GLU"/>
    <property type="match status" value="1"/>
</dbReference>
<evidence type="ECO:0000313" key="8">
    <source>
        <dbReference type="EMBL" id="CAD7077119.1"/>
    </source>
</evidence>
<dbReference type="GO" id="GO:0005737">
    <property type="term" value="C:cytoplasm"/>
    <property type="evidence" value="ECO:0007669"/>
    <property type="project" value="TreeGrafter"/>
</dbReference>
<sequence length="609" mass="68299">MTAMSSDRIKSPTCRYRRATVGNLSLFWFRSDASGFRSVFGYFSVKPWTRCPRNDTESVTTKLAVDLPFRIDNIQNSGTMTNFEEVVQRSRAAFNSGKTRNVNFRRHQLEQLLKLYEEQEPLMMAALEADLRKHTQESKILETEFLKNDIRNILYNLDSWVKPDKPEKTFVNMLDDVLIYKDPYGVALVLGAWNYPLQLTLLPVASAIAAGNCVIIKPSEVAPNSAKFISEFLPKYLDNECYPVVCGGVAETTELLKQQFDYIFFTGSTHIGKIIHAAANKHLTPVTLELGGKSPCYIDNTADIPKTAKRVMWGKLINNGQTCIAPDYILCSKEVQNKFVEEAKKTIAEWYGQNPQESPDLCRIINNNHFQRLVGLLKSGTIATGGRYDASERYIEPTILIDVKPDDPVMKEEIFGPILPIINVESAFDAIKFINAREKPLVLYICSTDQHTQDCFIHGTMSGSVCVNDTIMQYADTRKLLVENTSSGGVCVNETLFHAGVESLPFGGVGMSGMGSYHGKYGFDTFSHKKSCLAKNFNSLGEFLSSGRYPPYSDRKTSVLACLLKRRRGLPNLYISHVLTFALGVGAAVLAHYYIMKGHQIRLPFIARK</sequence>
<dbReference type="InParanoid" id="A0A7R8UBY6"/>
<dbReference type="InterPro" id="IPR012394">
    <property type="entry name" value="Aldehyde_DH_NAD(P)"/>
</dbReference>
<keyword evidence="6" id="KW-1133">Transmembrane helix</keyword>
<evidence type="ECO:0000256" key="2">
    <source>
        <dbReference type="ARBA" id="ARBA00023002"/>
    </source>
</evidence>
<dbReference type="PROSITE" id="PS00070">
    <property type="entry name" value="ALDEHYDE_DEHYDR_CYS"/>
    <property type="match status" value="1"/>
</dbReference>
<dbReference type="FunFam" id="3.40.605.10:FF:000004">
    <property type="entry name" value="Aldehyde dehydrogenase"/>
    <property type="match status" value="1"/>
</dbReference>
<keyword evidence="6" id="KW-0812">Transmembrane</keyword>
<dbReference type="GO" id="GO:0006081">
    <property type="term" value="P:aldehyde metabolic process"/>
    <property type="evidence" value="ECO:0007669"/>
    <property type="project" value="InterPro"/>
</dbReference>
<reference evidence="8 9" key="1">
    <citation type="submission" date="2020-11" db="EMBL/GenBank/DDBJ databases">
        <authorList>
            <person name="Wallbank WR R."/>
            <person name="Pardo Diaz C."/>
            <person name="Kozak K."/>
            <person name="Martin S."/>
            <person name="Jiggins C."/>
            <person name="Moest M."/>
            <person name="Warren A I."/>
            <person name="Generalovic N T."/>
            <person name="Byers J.R.P. K."/>
            <person name="Montejo-Kovacevich G."/>
            <person name="Yen C E."/>
        </authorList>
    </citation>
    <scope>NUCLEOTIDE SEQUENCE [LARGE SCALE GENOMIC DNA]</scope>
</reference>
<accession>A0A7R8UBY6</accession>
<feature type="transmembrane region" description="Helical" evidence="6">
    <location>
        <begin position="574"/>
        <end position="595"/>
    </location>
</feature>
<dbReference type="Gene3D" id="3.40.605.10">
    <property type="entry name" value="Aldehyde Dehydrogenase, Chain A, domain 1"/>
    <property type="match status" value="1"/>
</dbReference>